<dbReference type="GO" id="GO:0005886">
    <property type="term" value="C:plasma membrane"/>
    <property type="evidence" value="ECO:0007669"/>
    <property type="project" value="TreeGrafter"/>
</dbReference>
<keyword evidence="5 8" id="KW-1133">Transmembrane helix</keyword>
<dbReference type="InterPro" id="IPR017946">
    <property type="entry name" value="PLC-like_Pdiesterase_TIM-brl"/>
</dbReference>
<dbReference type="GO" id="GO:0045666">
    <property type="term" value="P:positive regulation of neuron differentiation"/>
    <property type="evidence" value="ECO:0007669"/>
    <property type="project" value="TreeGrafter"/>
</dbReference>
<feature type="domain" description="GP-PDE" evidence="9">
    <location>
        <begin position="219"/>
        <end position="473"/>
    </location>
</feature>
<evidence type="ECO:0000259" key="9">
    <source>
        <dbReference type="PROSITE" id="PS51704"/>
    </source>
</evidence>
<evidence type="ECO:0000256" key="6">
    <source>
        <dbReference type="ARBA" id="ARBA00023136"/>
    </source>
</evidence>
<dbReference type="Pfam" id="PF03009">
    <property type="entry name" value="GDPD"/>
    <property type="match status" value="1"/>
</dbReference>
<organism evidence="10 11">
    <name type="scientific">Anabas testudineus</name>
    <name type="common">Climbing perch</name>
    <name type="synonym">Anthias testudineus</name>
    <dbReference type="NCBI Taxonomy" id="64144"/>
    <lineage>
        <taxon>Eukaryota</taxon>
        <taxon>Metazoa</taxon>
        <taxon>Chordata</taxon>
        <taxon>Craniata</taxon>
        <taxon>Vertebrata</taxon>
        <taxon>Euteleostomi</taxon>
        <taxon>Actinopterygii</taxon>
        <taxon>Neopterygii</taxon>
        <taxon>Teleostei</taxon>
        <taxon>Neoteleostei</taxon>
        <taxon>Acanthomorphata</taxon>
        <taxon>Anabantaria</taxon>
        <taxon>Anabantiformes</taxon>
        <taxon>Anabantoidei</taxon>
        <taxon>Anabantidae</taxon>
        <taxon>Anabas</taxon>
    </lineage>
</organism>
<dbReference type="Ensembl" id="ENSATET00000000955.3">
    <property type="protein sequence ID" value="ENSATEP00000000935.2"/>
    <property type="gene ID" value="ENSATEG00000000697.3"/>
</dbReference>
<dbReference type="GO" id="GO:0006629">
    <property type="term" value="P:lipid metabolic process"/>
    <property type="evidence" value="ECO:0007669"/>
    <property type="project" value="InterPro"/>
</dbReference>
<dbReference type="GeneTree" id="ENSGT00940000159690"/>
<dbReference type="Proteomes" id="UP000265040">
    <property type="component" value="Chromosome 14"/>
</dbReference>
<evidence type="ECO:0000313" key="10">
    <source>
        <dbReference type="Ensembl" id="ENSATEP00000000935.2"/>
    </source>
</evidence>
<feature type="transmembrane region" description="Helical" evidence="8">
    <location>
        <begin position="179"/>
        <end position="200"/>
    </location>
</feature>
<evidence type="ECO:0000256" key="5">
    <source>
        <dbReference type="ARBA" id="ARBA00022989"/>
    </source>
</evidence>
<reference evidence="10" key="3">
    <citation type="submission" date="2025-09" db="UniProtKB">
        <authorList>
            <consortium name="Ensembl"/>
        </authorList>
    </citation>
    <scope>IDENTIFICATION</scope>
</reference>
<dbReference type="AlphaFoldDB" id="A0A3Q1H175"/>
<dbReference type="PANTHER" id="PTHR23344">
    <property type="entry name" value="GLYCEROPHOSPHORYL DIESTER PHOSPHODIESTERASE"/>
    <property type="match status" value="1"/>
</dbReference>
<evidence type="ECO:0000256" key="3">
    <source>
        <dbReference type="ARBA" id="ARBA00022692"/>
    </source>
</evidence>
<keyword evidence="4" id="KW-0378">Hydrolase</keyword>
<reference evidence="10" key="2">
    <citation type="submission" date="2025-08" db="UniProtKB">
        <authorList>
            <consortium name="Ensembl"/>
        </authorList>
    </citation>
    <scope>IDENTIFICATION</scope>
</reference>
<feature type="transmembrane region" description="Helical" evidence="8">
    <location>
        <begin position="152"/>
        <end position="172"/>
    </location>
</feature>
<feature type="transmembrane region" description="Helical" evidence="8">
    <location>
        <begin position="88"/>
        <end position="110"/>
    </location>
</feature>
<feature type="transmembrane region" description="Helical" evidence="8">
    <location>
        <begin position="486"/>
        <end position="505"/>
    </location>
</feature>
<keyword evidence="11" id="KW-1185">Reference proteome</keyword>
<dbReference type="STRING" id="64144.ENSATEP00000000935"/>
<accession>A0A3Q1H175</accession>
<evidence type="ECO:0000313" key="11">
    <source>
        <dbReference type="Proteomes" id="UP000265040"/>
    </source>
</evidence>
<dbReference type="GO" id="GO:0008889">
    <property type="term" value="F:glycerophosphodiester phosphodiesterase activity"/>
    <property type="evidence" value="ECO:0007669"/>
    <property type="project" value="TreeGrafter"/>
</dbReference>
<evidence type="ECO:0000256" key="8">
    <source>
        <dbReference type="SAM" id="Phobius"/>
    </source>
</evidence>
<evidence type="ECO:0000256" key="7">
    <source>
        <dbReference type="ARBA" id="ARBA00023180"/>
    </source>
</evidence>
<feature type="transmembrane region" description="Helical" evidence="8">
    <location>
        <begin position="122"/>
        <end position="140"/>
    </location>
</feature>
<proteinExistence type="inferred from homology"/>
<name>A0A3Q1H175_ANATE</name>
<dbReference type="Gene3D" id="3.20.20.190">
    <property type="entry name" value="Phosphatidylinositol (PI) phosphodiesterase"/>
    <property type="match status" value="1"/>
</dbReference>
<keyword evidence="6 8" id="KW-0472">Membrane</keyword>
<keyword evidence="7" id="KW-0325">Glycoprotein</keyword>
<sequence>MVKHQPLQVYEKQVFVSFVTGIYGCRWKRYQRSQDNSSRWVCTWFILLCSSFLLLLFWAYFWLVAQNDFNEFNLSVYNRSGEWRDETIPILASTIVCFSYITFLLILALFHISLGQQLNLYWLHKIGVLATLLTTISGVVSVNDIWGDEWGILLISLQSTAPFLHIGVLVTVTAVSWLVAGYVVMVLLVYIVTLLAVYLAPLTFTCPCIMDRDSLKPRPDIIGRRGAPMLAPENTMVSFNRALQQGADSLEADVAISVDGVPFLMRDRTLRRTTDVSKVFPARQFDDASLFNWTEIRSLNAGQWFLESDPYWTVQTLTSRDRSRIGNQTVCSLVEMLRLAARANSSALLNIRRPPSEHPRYRSWFMDTLWAVQKAGISQKRVTWTPDTDRGRVRGLQQAANEKLSMEEISRRGITSLTLHYSKASYNDIQEYLANNVSVTVYPVNEPWLYSILWCSGVPSVSSDAPQVLRKVPYPIWLMSQNAYKFIWITSDLVSFSIVIGIFCFQNYHMIRWRINGMQNCNPEQIMLSAVTRQSSRDVNIMKEKLIFSELNNGLSSTEELSLYPENGYARYSHGGLSR</sequence>
<dbReference type="PROSITE" id="PS51704">
    <property type="entry name" value="GP_PDE"/>
    <property type="match status" value="1"/>
</dbReference>
<evidence type="ECO:0000256" key="4">
    <source>
        <dbReference type="ARBA" id="ARBA00022801"/>
    </source>
</evidence>
<dbReference type="PANTHER" id="PTHR23344:SF49">
    <property type="entry name" value="GLYCEROPHOSPHODIESTER PHOSPHODIESTERASE DOMAIN-CONTAINING 5A"/>
    <property type="match status" value="1"/>
</dbReference>
<dbReference type="PROSITE" id="PS51257">
    <property type="entry name" value="PROKAR_LIPOPROTEIN"/>
    <property type="match status" value="1"/>
</dbReference>
<protein>
    <recommendedName>
        <fullName evidence="9">GP-PDE domain-containing protein</fullName>
    </recommendedName>
</protein>
<comment type="similarity">
    <text evidence="2">Belongs to the glycerophosphoryl diester phosphodiesterase family.</text>
</comment>
<dbReference type="InterPro" id="IPR030395">
    <property type="entry name" value="GP_PDE_dom"/>
</dbReference>
<feature type="transmembrane region" description="Helical" evidence="8">
    <location>
        <begin position="41"/>
        <end position="63"/>
    </location>
</feature>
<dbReference type="SUPFAM" id="SSF51695">
    <property type="entry name" value="PLC-like phosphodiesterases"/>
    <property type="match status" value="1"/>
</dbReference>
<reference evidence="10" key="1">
    <citation type="submission" date="2021-04" db="EMBL/GenBank/DDBJ databases">
        <authorList>
            <consortium name="Wellcome Sanger Institute Data Sharing"/>
        </authorList>
    </citation>
    <scope>NUCLEOTIDE SEQUENCE [LARGE SCALE GENOMIC DNA]</scope>
</reference>
<keyword evidence="3 8" id="KW-0812">Transmembrane</keyword>
<comment type="subcellular location">
    <subcellularLocation>
        <location evidence="1">Membrane</location>
        <topology evidence="1">Multi-pass membrane protein</topology>
    </subcellularLocation>
</comment>
<evidence type="ECO:0000256" key="1">
    <source>
        <dbReference type="ARBA" id="ARBA00004141"/>
    </source>
</evidence>
<evidence type="ECO:0000256" key="2">
    <source>
        <dbReference type="ARBA" id="ARBA00007277"/>
    </source>
</evidence>